<dbReference type="SMART" id="SM00530">
    <property type="entry name" value="HTH_XRE"/>
    <property type="match status" value="1"/>
</dbReference>
<comment type="caution">
    <text evidence="2">The sequence shown here is derived from an EMBL/GenBank/DDBJ whole genome shotgun (WGS) entry which is preliminary data.</text>
</comment>
<dbReference type="Pfam" id="PF01381">
    <property type="entry name" value="HTH_3"/>
    <property type="match status" value="1"/>
</dbReference>
<dbReference type="CDD" id="cd00093">
    <property type="entry name" value="HTH_XRE"/>
    <property type="match status" value="1"/>
</dbReference>
<gene>
    <name evidence="2" type="ORF">BJ958_005424</name>
</gene>
<dbReference type="GO" id="GO:0003677">
    <property type="term" value="F:DNA binding"/>
    <property type="evidence" value="ECO:0007669"/>
    <property type="project" value="InterPro"/>
</dbReference>
<evidence type="ECO:0000313" key="2">
    <source>
        <dbReference type="EMBL" id="NYD33878.1"/>
    </source>
</evidence>
<dbReference type="Gene3D" id="1.10.260.40">
    <property type="entry name" value="lambda repressor-like DNA-binding domains"/>
    <property type="match status" value="1"/>
</dbReference>
<dbReference type="EMBL" id="JACCBF010000001">
    <property type="protein sequence ID" value="NYD33878.1"/>
    <property type="molecule type" value="Genomic_DNA"/>
</dbReference>
<dbReference type="PROSITE" id="PS50943">
    <property type="entry name" value="HTH_CROC1"/>
    <property type="match status" value="1"/>
</dbReference>
<keyword evidence="3" id="KW-1185">Reference proteome</keyword>
<dbReference type="InterPro" id="IPR001387">
    <property type="entry name" value="Cro/C1-type_HTH"/>
</dbReference>
<dbReference type="Proteomes" id="UP000582231">
    <property type="component" value="Unassembled WGS sequence"/>
</dbReference>
<dbReference type="RefSeq" id="WP_179729867.1">
    <property type="nucleotide sequence ID" value="NZ_BAABEF010000001.1"/>
</dbReference>
<dbReference type="SUPFAM" id="SSF47413">
    <property type="entry name" value="lambda repressor-like DNA-binding domains"/>
    <property type="match status" value="1"/>
</dbReference>
<protein>
    <submittedName>
        <fullName evidence="2">Transcriptional regulator with XRE-family HTH domain</fullName>
    </submittedName>
</protein>
<proteinExistence type="predicted"/>
<sequence>MTKTPTALTGANVRAEMARQDVSQTELAAKVGLSQTGLSKRLRGAIPFDVNELAAVAAELHVSIDQLTAGIATTEGATA</sequence>
<organism evidence="2 3">
    <name type="scientific">Nocardioides kongjuensis</name>
    <dbReference type="NCBI Taxonomy" id="349522"/>
    <lineage>
        <taxon>Bacteria</taxon>
        <taxon>Bacillati</taxon>
        <taxon>Actinomycetota</taxon>
        <taxon>Actinomycetes</taxon>
        <taxon>Propionibacteriales</taxon>
        <taxon>Nocardioidaceae</taxon>
        <taxon>Nocardioides</taxon>
    </lineage>
</organism>
<reference evidence="2 3" key="1">
    <citation type="submission" date="2020-07" db="EMBL/GenBank/DDBJ databases">
        <title>Sequencing the genomes of 1000 actinobacteria strains.</title>
        <authorList>
            <person name="Klenk H.-P."/>
        </authorList>
    </citation>
    <scope>NUCLEOTIDE SEQUENCE [LARGE SCALE GENOMIC DNA]</scope>
    <source>
        <strain evidence="2 3">DSM 19082</strain>
    </source>
</reference>
<dbReference type="InterPro" id="IPR010982">
    <property type="entry name" value="Lambda_DNA-bd_dom_sf"/>
</dbReference>
<feature type="domain" description="HTH cro/C1-type" evidence="1">
    <location>
        <begin position="13"/>
        <end position="67"/>
    </location>
</feature>
<evidence type="ECO:0000259" key="1">
    <source>
        <dbReference type="PROSITE" id="PS50943"/>
    </source>
</evidence>
<dbReference type="AlphaFoldDB" id="A0A852RTN9"/>
<evidence type="ECO:0000313" key="3">
    <source>
        <dbReference type="Proteomes" id="UP000582231"/>
    </source>
</evidence>
<accession>A0A852RTN9</accession>
<name>A0A852RTN9_9ACTN</name>